<dbReference type="Gene3D" id="3.40.50.1700">
    <property type="entry name" value="Glycoside hydrolase family 3 C-terminal domain"/>
    <property type="match status" value="1"/>
</dbReference>
<dbReference type="EMBL" id="CASHTH010003909">
    <property type="protein sequence ID" value="CAI8051208.1"/>
    <property type="molecule type" value="Genomic_DNA"/>
</dbReference>
<dbReference type="GO" id="GO:0045493">
    <property type="term" value="P:xylan catabolic process"/>
    <property type="evidence" value="ECO:0007669"/>
    <property type="project" value="InterPro"/>
</dbReference>
<dbReference type="SUPFAM" id="SSF52279">
    <property type="entry name" value="Beta-D-glucan exohydrolase, C-terminal domain"/>
    <property type="match status" value="1"/>
</dbReference>
<comment type="similarity">
    <text evidence="1">Belongs to the glycosyl hydrolase 3 family.</text>
</comment>
<name>A0AA35TN00_GEOBA</name>
<dbReference type="InterPro" id="IPR036962">
    <property type="entry name" value="Glyco_hydro_3_N_sf"/>
</dbReference>
<dbReference type="Pfam" id="PF14310">
    <property type="entry name" value="Fn3-like"/>
    <property type="match status" value="1"/>
</dbReference>
<dbReference type="Gene3D" id="3.20.20.300">
    <property type="entry name" value="Glycoside hydrolase, family 3, N-terminal domain"/>
    <property type="match status" value="1"/>
</dbReference>
<evidence type="ECO:0000259" key="4">
    <source>
        <dbReference type="SMART" id="SM01217"/>
    </source>
</evidence>
<dbReference type="PANTHER" id="PTHR42721:SF3">
    <property type="entry name" value="BETA-D-XYLOSIDASE 5-RELATED"/>
    <property type="match status" value="1"/>
</dbReference>
<proteinExistence type="inferred from homology"/>
<dbReference type="InterPro" id="IPR002772">
    <property type="entry name" value="Glyco_hydro_3_C"/>
</dbReference>
<keyword evidence="2" id="KW-0378">Hydrolase</keyword>
<dbReference type="Pfam" id="PF01915">
    <property type="entry name" value="Glyco_hydro_3_C"/>
    <property type="match status" value="1"/>
</dbReference>
<evidence type="ECO:0000256" key="1">
    <source>
        <dbReference type="ARBA" id="ARBA00005336"/>
    </source>
</evidence>
<dbReference type="GO" id="GO:0009044">
    <property type="term" value="F:xylan 1,4-beta-xylosidase activity"/>
    <property type="evidence" value="ECO:0007669"/>
    <property type="project" value="InterPro"/>
</dbReference>
<dbReference type="SMART" id="SM01217">
    <property type="entry name" value="Fn3_like"/>
    <property type="match status" value="1"/>
</dbReference>
<comment type="caution">
    <text evidence="5">The sequence shown here is derived from an EMBL/GenBank/DDBJ whole genome shotgun (WGS) entry which is preliminary data.</text>
</comment>
<gene>
    <name evidence="5" type="ORF">GBAR_LOCUS28046</name>
</gene>
<dbReference type="Proteomes" id="UP001174909">
    <property type="component" value="Unassembled WGS sequence"/>
</dbReference>
<accession>A0AA35TN00</accession>
<dbReference type="InterPro" id="IPR036881">
    <property type="entry name" value="Glyco_hydro_3_C_sf"/>
</dbReference>
<dbReference type="SUPFAM" id="SSF51445">
    <property type="entry name" value="(Trans)glycosidases"/>
    <property type="match status" value="1"/>
</dbReference>
<dbReference type="InterPro" id="IPR013783">
    <property type="entry name" value="Ig-like_fold"/>
</dbReference>
<dbReference type="Gene3D" id="2.60.40.10">
    <property type="entry name" value="Immunoglobulins"/>
    <property type="match status" value="1"/>
</dbReference>
<feature type="domain" description="Fibronectin type III-like" evidence="4">
    <location>
        <begin position="386"/>
        <end position="458"/>
    </location>
</feature>
<organism evidence="5 6">
    <name type="scientific">Geodia barretti</name>
    <name type="common">Barrett's horny sponge</name>
    <dbReference type="NCBI Taxonomy" id="519541"/>
    <lineage>
        <taxon>Eukaryota</taxon>
        <taxon>Metazoa</taxon>
        <taxon>Porifera</taxon>
        <taxon>Demospongiae</taxon>
        <taxon>Heteroscleromorpha</taxon>
        <taxon>Tetractinellida</taxon>
        <taxon>Astrophorina</taxon>
        <taxon>Geodiidae</taxon>
        <taxon>Geodia</taxon>
    </lineage>
</organism>
<evidence type="ECO:0000256" key="2">
    <source>
        <dbReference type="ARBA" id="ARBA00022801"/>
    </source>
</evidence>
<dbReference type="GO" id="GO:0046556">
    <property type="term" value="F:alpha-L-arabinofuranosidase activity"/>
    <property type="evidence" value="ECO:0007669"/>
    <property type="project" value="TreeGrafter"/>
</dbReference>
<dbReference type="PANTHER" id="PTHR42721">
    <property type="entry name" value="SUGAR HYDROLASE-RELATED"/>
    <property type="match status" value="1"/>
</dbReference>
<keyword evidence="3" id="KW-0326">Glycosidase</keyword>
<evidence type="ECO:0000313" key="6">
    <source>
        <dbReference type="Proteomes" id="UP001174909"/>
    </source>
</evidence>
<sequence>GAPNISVVSDNEAIEQVYSDHHFASSYEQAAALCMNASTDLDLGDTTYIKYLPVALKDNLVQLETIQRAVWRSLYLRIRVGDFDPVPLVPYQWINASQINTPDSQALNLKMTAESIVLLKNTGTLPLKIFSIEKLAVIGPNANASTTLLSNYQGIPAFITTVYEGIKSTGVPVEYAPGCPDVTCANKSSFSQALAVAADADFVIAVMGLDGTVEGEGHDRVNTTCDSQPVDNLALPGCQTALVEEIIAVNPRVILVLINGGPVSIPTLYANSGVLAILEAFYPGPLGGNAVSDVLFGEYNPGGRLPYTVLHDTTQLPVATDYNMTTPPGRTHRYYTGKPLFPFGYGLSYTTFKYSGLVLSASTITVCSTLSVKVSVQNVGDVAGDDVIQIYVEPPRLSGMPFIPNIQLVGFERVSSLPVAGNYTGSFEVNAYLLSLVDRDGEHYVFPGSYTVVVTDGADNRLTAPFVIEGSVTNVKECPGAPSCLAC</sequence>
<dbReference type="InterPro" id="IPR017853">
    <property type="entry name" value="GH"/>
</dbReference>
<dbReference type="GO" id="GO:0031222">
    <property type="term" value="P:arabinan catabolic process"/>
    <property type="evidence" value="ECO:0007669"/>
    <property type="project" value="TreeGrafter"/>
</dbReference>
<evidence type="ECO:0000313" key="5">
    <source>
        <dbReference type="EMBL" id="CAI8051208.1"/>
    </source>
</evidence>
<dbReference type="InterPro" id="IPR026891">
    <property type="entry name" value="Fn3-like"/>
</dbReference>
<dbReference type="AlphaFoldDB" id="A0AA35TN00"/>
<dbReference type="InterPro" id="IPR044993">
    <property type="entry name" value="BXL"/>
</dbReference>
<evidence type="ECO:0000256" key="3">
    <source>
        <dbReference type="ARBA" id="ARBA00023295"/>
    </source>
</evidence>
<protein>
    <submittedName>
        <fullName evidence="5">Probable beta-D-xylosidase 5</fullName>
    </submittedName>
</protein>
<feature type="non-terminal residue" evidence="5">
    <location>
        <position position="1"/>
    </location>
</feature>
<reference evidence="5" key="1">
    <citation type="submission" date="2023-03" db="EMBL/GenBank/DDBJ databases">
        <authorList>
            <person name="Steffen K."/>
            <person name="Cardenas P."/>
        </authorList>
    </citation>
    <scope>NUCLEOTIDE SEQUENCE</scope>
</reference>
<keyword evidence="6" id="KW-1185">Reference proteome</keyword>